<evidence type="ECO:0000256" key="1">
    <source>
        <dbReference type="ARBA" id="ARBA00004167"/>
    </source>
</evidence>
<dbReference type="GO" id="GO:0045296">
    <property type="term" value="F:cadherin binding"/>
    <property type="evidence" value="ECO:0007669"/>
    <property type="project" value="TreeGrafter"/>
</dbReference>
<keyword evidence="13" id="KW-1185">Reference proteome</keyword>
<comment type="subcellular location">
    <subcellularLocation>
        <location evidence="1">Membrane</location>
        <topology evidence="1">Single-pass membrane protein</topology>
    </subcellularLocation>
</comment>
<evidence type="ECO:0000256" key="9">
    <source>
        <dbReference type="SAM" id="Phobius"/>
    </source>
</evidence>
<protein>
    <submittedName>
        <fullName evidence="12">Protocadherin Fat 1</fullName>
    </submittedName>
</protein>
<keyword evidence="2 9" id="KW-0812">Transmembrane</keyword>
<name>A0A9Q0MRW2_9DIPT</name>
<dbReference type="SMART" id="SM00112">
    <property type="entry name" value="CA"/>
    <property type="match status" value="4"/>
</dbReference>
<keyword evidence="5 8" id="KW-0106">Calcium</keyword>
<dbReference type="GO" id="GO:0008013">
    <property type="term" value="F:beta-catenin binding"/>
    <property type="evidence" value="ECO:0007669"/>
    <property type="project" value="TreeGrafter"/>
</dbReference>
<sequence length="764" mass="83564">MWSYLVLLVFWISIAFGQSPILDSRCYLEGGGSAESFLASEDMPVGSVIGKLRINGNPNKESGDINLSLREKGSPVQISPGTKDIVLIMALDKEGIQGPSSVYVNVICDRRHSSDPSFVIPVNVRVTDINDNAPEWIGAPYSLPLSEVTVPGTRILQGARAVDKDQQGAYATVEYQVLKGPFSDYVAFVSPLEGTLVLKKALDYETLKNFTVTLRAQDQGSPPKYSDTTLRVIVEDADDQNPKFLRDSYRAELPPDGTIGALKVLPEPLKAVDQDEGLKAPVQYTLIQSMESKHFAINSRTGLISLVTPLPLADLMHAITLVIKATQLNNVDRYALTTLILFRNQSHQTKHINSRLTFLQSKFQAKVREDLSVGSRLLALPTNRPGRQLQYLISDLKSASQFSMGSLGEIILQQPLDYEKSSQHSFVVMATDGISNATTEVLIDVMDVNDWDPRFRQNHYEFVVPQNADAPIPLGRLEAADGDKNDVVSVVVRGPYASYFNVDAEGMLWMKQMPNVSLVHLLAIAMDTGIPPKSSSVPVTITMESVTTAQSSWASGVLGVFGAVIALFLLVIIAMSIYIYKQKRPSGKNRVHSHDGSVSVANLVNHEKATHASNFLSNSNIRMANPLNNNNNHGGSGSSISAGASTILAASLEREAQREREREKDNYTATVRSIISRASAARGGQLFDNDMDRDSISNSDISRPVVWNVTQEDNTEDVKGFQRSKKLSWSNGGASSIVVNGHKTDLMASTDNMGSTENNLTVYF</sequence>
<dbReference type="InterPro" id="IPR015919">
    <property type="entry name" value="Cadherin-like_sf"/>
</dbReference>
<dbReference type="GO" id="GO:0044331">
    <property type="term" value="P:cell-cell adhesion mediated by cadherin"/>
    <property type="evidence" value="ECO:0007669"/>
    <property type="project" value="TreeGrafter"/>
</dbReference>
<evidence type="ECO:0000256" key="10">
    <source>
        <dbReference type="SAM" id="SignalP"/>
    </source>
</evidence>
<evidence type="ECO:0000313" key="12">
    <source>
        <dbReference type="EMBL" id="KAJ6636860.1"/>
    </source>
</evidence>
<evidence type="ECO:0000256" key="8">
    <source>
        <dbReference type="PROSITE-ProRule" id="PRU00043"/>
    </source>
</evidence>
<keyword evidence="3 10" id="KW-0732">Signal</keyword>
<dbReference type="GO" id="GO:0007043">
    <property type="term" value="P:cell-cell junction assembly"/>
    <property type="evidence" value="ECO:0007669"/>
    <property type="project" value="TreeGrafter"/>
</dbReference>
<dbReference type="GO" id="GO:0007156">
    <property type="term" value="P:homophilic cell adhesion via plasma membrane adhesion molecules"/>
    <property type="evidence" value="ECO:0007669"/>
    <property type="project" value="InterPro"/>
</dbReference>
<dbReference type="GO" id="GO:0034332">
    <property type="term" value="P:adherens junction organization"/>
    <property type="evidence" value="ECO:0007669"/>
    <property type="project" value="TreeGrafter"/>
</dbReference>
<dbReference type="GO" id="GO:0005509">
    <property type="term" value="F:calcium ion binding"/>
    <property type="evidence" value="ECO:0007669"/>
    <property type="project" value="UniProtKB-UniRule"/>
</dbReference>
<comment type="caution">
    <text evidence="12">The sequence shown here is derived from an EMBL/GenBank/DDBJ whole genome shotgun (WGS) entry which is preliminary data.</text>
</comment>
<dbReference type="PANTHER" id="PTHR24027">
    <property type="entry name" value="CADHERIN-23"/>
    <property type="match status" value="1"/>
</dbReference>
<dbReference type="PROSITE" id="PS50268">
    <property type="entry name" value="CADHERIN_2"/>
    <property type="match status" value="4"/>
</dbReference>
<proteinExistence type="predicted"/>
<evidence type="ECO:0000259" key="11">
    <source>
        <dbReference type="PROSITE" id="PS50268"/>
    </source>
</evidence>
<gene>
    <name evidence="12" type="primary">FAT1_1</name>
    <name evidence="12" type="ORF">Bhyg_15455</name>
</gene>
<dbReference type="FunFam" id="2.60.40.60:FF:000262">
    <property type="entry name" value="protocadherin-23 isoform X2"/>
    <property type="match status" value="1"/>
</dbReference>
<dbReference type="PRINTS" id="PR00205">
    <property type="entry name" value="CADHERIN"/>
</dbReference>
<dbReference type="GO" id="GO:0005912">
    <property type="term" value="C:adherens junction"/>
    <property type="evidence" value="ECO:0007669"/>
    <property type="project" value="TreeGrafter"/>
</dbReference>
<dbReference type="PANTHER" id="PTHR24027:SF422">
    <property type="entry name" value="CADHERIN DOMAIN-CONTAINING PROTEIN"/>
    <property type="match status" value="1"/>
</dbReference>
<dbReference type="InterPro" id="IPR020894">
    <property type="entry name" value="Cadherin_CS"/>
</dbReference>
<organism evidence="12 13">
    <name type="scientific">Pseudolycoriella hygida</name>
    <dbReference type="NCBI Taxonomy" id="35572"/>
    <lineage>
        <taxon>Eukaryota</taxon>
        <taxon>Metazoa</taxon>
        <taxon>Ecdysozoa</taxon>
        <taxon>Arthropoda</taxon>
        <taxon>Hexapoda</taxon>
        <taxon>Insecta</taxon>
        <taxon>Pterygota</taxon>
        <taxon>Neoptera</taxon>
        <taxon>Endopterygota</taxon>
        <taxon>Diptera</taxon>
        <taxon>Nematocera</taxon>
        <taxon>Sciaroidea</taxon>
        <taxon>Sciaridae</taxon>
        <taxon>Pseudolycoriella</taxon>
    </lineage>
</organism>
<feature type="domain" description="Cadherin" evidence="11">
    <location>
        <begin position="137"/>
        <end position="244"/>
    </location>
</feature>
<feature type="domain" description="Cadherin" evidence="11">
    <location>
        <begin position="245"/>
        <end position="326"/>
    </location>
</feature>
<feature type="domain" description="Cadherin" evidence="11">
    <location>
        <begin position="359"/>
        <end position="455"/>
    </location>
</feature>
<evidence type="ECO:0000256" key="3">
    <source>
        <dbReference type="ARBA" id="ARBA00022729"/>
    </source>
</evidence>
<feature type="chain" id="PRO_5040285581" evidence="10">
    <location>
        <begin position="18"/>
        <end position="764"/>
    </location>
</feature>
<dbReference type="AlphaFoldDB" id="A0A9Q0MRW2"/>
<keyword evidence="6 9" id="KW-1133">Transmembrane helix</keyword>
<dbReference type="GO" id="GO:0000902">
    <property type="term" value="P:cell morphogenesis"/>
    <property type="evidence" value="ECO:0007669"/>
    <property type="project" value="TreeGrafter"/>
</dbReference>
<feature type="transmembrane region" description="Helical" evidence="9">
    <location>
        <begin position="553"/>
        <end position="580"/>
    </location>
</feature>
<evidence type="ECO:0000313" key="13">
    <source>
        <dbReference type="Proteomes" id="UP001151699"/>
    </source>
</evidence>
<dbReference type="Gene3D" id="2.60.40.60">
    <property type="entry name" value="Cadherins"/>
    <property type="match status" value="5"/>
</dbReference>
<dbReference type="SUPFAM" id="SSF49313">
    <property type="entry name" value="Cadherin-like"/>
    <property type="match status" value="4"/>
</dbReference>
<evidence type="ECO:0000256" key="7">
    <source>
        <dbReference type="ARBA" id="ARBA00023136"/>
    </source>
</evidence>
<dbReference type="CDD" id="cd11304">
    <property type="entry name" value="Cadherin_repeat"/>
    <property type="match status" value="5"/>
</dbReference>
<keyword evidence="4" id="KW-0677">Repeat</keyword>
<dbReference type="InterPro" id="IPR039808">
    <property type="entry name" value="Cadherin"/>
</dbReference>
<evidence type="ECO:0000256" key="6">
    <source>
        <dbReference type="ARBA" id="ARBA00022989"/>
    </source>
</evidence>
<dbReference type="EMBL" id="WJQU01000004">
    <property type="protein sequence ID" value="KAJ6636860.1"/>
    <property type="molecule type" value="Genomic_DNA"/>
</dbReference>
<dbReference type="OrthoDB" id="6250271at2759"/>
<dbReference type="GO" id="GO:0016477">
    <property type="term" value="P:cell migration"/>
    <property type="evidence" value="ECO:0007669"/>
    <property type="project" value="TreeGrafter"/>
</dbReference>
<dbReference type="Pfam" id="PF00028">
    <property type="entry name" value="Cadherin"/>
    <property type="match status" value="1"/>
</dbReference>
<dbReference type="PROSITE" id="PS00232">
    <property type="entry name" value="CADHERIN_1"/>
    <property type="match status" value="1"/>
</dbReference>
<dbReference type="GO" id="GO:0016339">
    <property type="term" value="P:calcium-dependent cell-cell adhesion via plasma membrane cell adhesion molecules"/>
    <property type="evidence" value="ECO:0007669"/>
    <property type="project" value="TreeGrafter"/>
</dbReference>
<reference evidence="12" key="1">
    <citation type="submission" date="2022-07" db="EMBL/GenBank/DDBJ databases">
        <authorList>
            <person name="Trinca V."/>
            <person name="Uliana J.V.C."/>
            <person name="Torres T.T."/>
            <person name="Ward R.J."/>
            <person name="Monesi N."/>
        </authorList>
    </citation>
    <scope>NUCLEOTIDE SEQUENCE</scope>
    <source>
        <strain evidence="12">HSMRA1968</strain>
        <tissue evidence="12">Whole embryos</tissue>
    </source>
</reference>
<feature type="signal peptide" evidence="10">
    <location>
        <begin position="1"/>
        <end position="17"/>
    </location>
</feature>
<feature type="domain" description="Cadherin" evidence="11">
    <location>
        <begin position="41"/>
        <end position="136"/>
    </location>
</feature>
<accession>A0A9Q0MRW2</accession>
<dbReference type="Proteomes" id="UP001151699">
    <property type="component" value="Chromosome C"/>
</dbReference>
<dbReference type="GO" id="GO:0016342">
    <property type="term" value="C:catenin complex"/>
    <property type="evidence" value="ECO:0007669"/>
    <property type="project" value="TreeGrafter"/>
</dbReference>
<evidence type="ECO:0000256" key="2">
    <source>
        <dbReference type="ARBA" id="ARBA00022692"/>
    </source>
</evidence>
<dbReference type="InterPro" id="IPR002126">
    <property type="entry name" value="Cadherin-like_dom"/>
</dbReference>
<evidence type="ECO:0000256" key="4">
    <source>
        <dbReference type="ARBA" id="ARBA00022737"/>
    </source>
</evidence>
<evidence type="ECO:0000256" key="5">
    <source>
        <dbReference type="ARBA" id="ARBA00022837"/>
    </source>
</evidence>
<keyword evidence="7 9" id="KW-0472">Membrane</keyword>